<feature type="compositionally biased region" description="Polar residues" evidence="1">
    <location>
        <begin position="1"/>
        <end position="10"/>
    </location>
</feature>
<protein>
    <submittedName>
        <fullName evidence="2">Uncharacterized protein</fullName>
    </submittedName>
</protein>
<name>A0A5J9UR25_9POAL</name>
<dbReference type="Proteomes" id="UP000324897">
    <property type="component" value="Chromosome 2"/>
</dbReference>
<reference evidence="2 3" key="1">
    <citation type="journal article" date="2019" name="Sci. Rep.">
        <title>A high-quality genome of Eragrostis curvula grass provides insights into Poaceae evolution and supports new strategies to enhance forage quality.</title>
        <authorList>
            <person name="Carballo J."/>
            <person name="Santos B.A.C.M."/>
            <person name="Zappacosta D."/>
            <person name="Garbus I."/>
            <person name="Selva J.P."/>
            <person name="Gallo C.A."/>
            <person name="Diaz A."/>
            <person name="Albertini E."/>
            <person name="Caccamo M."/>
            <person name="Echenique V."/>
        </authorList>
    </citation>
    <scope>NUCLEOTIDE SEQUENCE [LARGE SCALE GENOMIC DNA]</scope>
    <source>
        <strain evidence="3">cv. Victoria</strain>
        <tissue evidence="2">Leaf</tissue>
    </source>
</reference>
<evidence type="ECO:0000313" key="3">
    <source>
        <dbReference type="Proteomes" id="UP000324897"/>
    </source>
</evidence>
<feature type="region of interest" description="Disordered" evidence="1">
    <location>
        <begin position="36"/>
        <end position="66"/>
    </location>
</feature>
<gene>
    <name evidence="2" type="ORF">EJB05_28344</name>
</gene>
<organism evidence="2 3">
    <name type="scientific">Eragrostis curvula</name>
    <name type="common">weeping love grass</name>
    <dbReference type="NCBI Taxonomy" id="38414"/>
    <lineage>
        <taxon>Eukaryota</taxon>
        <taxon>Viridiplantae</taxon>
        <taxon>Streptophyta</taxon>
        <taxon>Embryophyta</taxon>
        <taxon>Tracheophyta</taxon>
        <taxon>Spermatophyta</taxon>
        <taxon>Magnoliopsida</taxon>
        <taxon>Liliopsida</taxon>
        <taxon>Poales</taxon>
        <taxon>Poaceae</taxon>
        <taxon>PACMAD clade</taxon>
        <taxon>Chloridoideae</taxon>
        <taxon>Eragrostideae</taxon>
        <taxon>Eragrostidinae</taxon>
        <taxon>Eragrostis</taxon>
    </lineage>
</organism>
<evidence type="ECO:0000313" key="2">
    <source>
        <dbReference type="EMBL" id="TVU25834.1"/>
    </source>
</evidence>
<feature type="non-terminal residue" evidence="2">
    <location>
        <position position="1"/>
    </location>
</feature>
<dbReference type="Gramene" id="TVU25834">
    <property type="protein sequence ID" value="TVU25834"/>
    <property type="gene ID" value="EJB05_28344"/>
</dbReference>
<accession>A0A5J9UR25</accession>
<sequence>MTVTVVSTSPGKRREALENPGADSFMVSDDAEQIRADGHHGRRRHRDAVGMAPDRAAAGAAQTDGGRSWCWARRPGRWSCRWPPSCPAGRVSLGAWSADVADCQAMLDLAGWHAPSALRWMEVIKMD</sequence>
<feature type="compositionally biased region" description="Low complexity" evidence="1">
    <location>
        <begin position="49"/>
        <end position="66"/>
    </location>
</feature>
<dbReference type="EMBL" id="RWGY01000013">
    <property type="protein sequence ID" value="TVU25834.1"/>
    <property type="molecule type" value="Genomic_DNA"/>
</dbReference>
<dbReference type="OrthoDB" id="10619611at2759"/>
<feature type="region of interest" description="Disordered" evidence="1">
    <location>
        <begin position="1"/>
        <end position="23"/>
    </location>
</feature>
<dbReference type="Gene3D" id="3.40.50.720">
    <property type="entry name" value="NAD(P)-binding Rossmann-like Domain"/>
    <property type="match status" value="1"/>
</dbReference>
<evidence type="ECO:0000256" key="1">
    <source>
        <dbReference type="SAM" id="MobiDB-lite"/>
    </source>
</evidence>
<dbReference type="AlphaFoldDB" id="A0A5J9UR25"/>
<comment type="caution">
    <text evidence="2">The sequence shown here is derived from an EMBL/GenBank/DDBJ whole genome shotgun (WGS) entry which is preliminary data.</text>
</comment>
<keyword evidence="3" id="KW-1185">Reference proteome</keyword>
<proteinExistence type="predicted"/>